<dbReference type="InterPro" id="IPR017441">
    <property type="entry name" value="Protein_kinase_ATP_BS"/>
</dbReference>
<dbReference type="InterPro" id="IPR000719">
    <property type="entry name" value="Prot_kinase_dom"/>
</dbReference>
<dbReference type="GO" id="GO:0005737">
    <property type="term" value="C:cytoplasm"/>
    <property type="evidence" value="ECO:0007669"/>
    <property type="project" value="TreeGrafter"/>
</dbReference>
<dbReference type="Gene3D" id="3.30.10.30">
    <property type="entry name" value="DYRK"/>
    <property type="match status" value="1"/>
</dbReference>
<organism evidence="14 15">
    <name type="scientific">Stentor coeruleus</name>
    <dbReference type="NCBI Taxonomy" id="5963"/>
    <lineage>
        <taxon>Eukaryota</taxon>
        <taxon>Sar</taxon>
        <taxon>Alveolata</taxon>
        <taxon>Ciliophora</taxon>
        <taxon>Postciliodesmatophora</taxon>
        <taxon>Heterotrichea</taxon>
        <taxon>Heterotrichida</taxon>
        <taxon>Stentoridae</taxon>
        <taxon>Stentor</taxon>
    </lineage>
</organism>
<evidence type="ECO:0000256" key="11">
    <source>
        <dbReference type="PROSITE-ProRule" id="PRU10141"/>
    </source>
</evidence>
<evidence type="ECO:0000313" key="15">
    <source>
        <dbReference type="Proteomes" id="UP000187209"/>
    </source>
</evidence>
<dbReference type="InterPro" id="IPR042521">
    <property type="entry name" value="DYRK"/>
</dbReference>
<dbReference type="Pfam" id="PF00069">
    <property type="entry name" value="Pkinase"/>
    <property type="match status" value="1"/>
</dbReference>
<evidence type="ECO:0000256" key="8">
    <source>
        <dbReference type="ARBA" id="ARBA00049003"/>
    </source>
</evidence>
<dbReference type="InterPro" id="IPR008271">
    <property type="entry name" value="Ser/Thr_kinase_AS"/>
</dbReference>
<keyword evidence="3 12" id="KW-0723">Serine/threonine-protein kinase</keyword>
<name>A0A1R2AQ97_9CILI</name>
<evidence type="ECO:0000256" key="3">
    <source>
        <dbReference type="ARBA" id="ARBA00022527"/>
    </source>
</evidence>
<evidence type="ECO:0000256" key="6">
    <source>
        <dbReference type="ARBA" id="ARBA00022777"/>
    </source>
</evidence>
<comment type="caution">
    <text evidence="14">The sequence shown here is derived from an EMBL/GenBank/DDBJ whole genome shotgun (WGS) entry which is preliminary data.</text>
</comment>
<keyword evidence="4" id="KW-0808">Transferase</keyword>
<dbReference type="PROSITE" id="PS00108">
    <property type="entry name" value="PROTEIN_KINASE_ST"/>
    <property type="match status" value="1"/>
</dbReference>
<evidence type="ECO:0000256" key="1">
    <source>
        <dbReference type="ARBA" id="ARBA00008867"/>
    </source>
</evidence>
<dbReference type="InterPro" id="IPR050494">
    <property type="entry name" value="Ser_Thr_dual-spec_kinase"/>
</dbReference>
<keyword evidence="7 11" id="KW-0067">ATP-binding</keyword>
<dbReference type="GO" id="GO:0004712">
    <property type="term" value="F:protein serine/threonine/tyrosine kinase activity"/>
    <property type="evidence" value="ECO:0007669"/>
    <property type="project" value="UniProtKB-EC"/>
</dbReference>
<evidence type="ECO:0000256" key="4">
    <source>
        <dbReference type="ARBA" id="ARBA00022679"/>
    </source>
</evidence>
<dbReference type="EC" id="2.7.12.1" evidence="2"/>
<evidence type="ECO:0000256" key="7">
    <source>
        <dbReference type="ARBA" id="ARBA00022840"/>
    </source>
</evidence>
<dbReference type="Gene3D" id="1.10.510.10">
    <property type="entry name" value="Transferase(Phosphotransferase) domain 1"/>
    <property type="match status" value="1"/>
</dbReference>
<accession>A0A1R2AQ97</accession>
<dbReference type="OrthoDB" id="365783at2759"/>
<dbReference type="Proteomes" id="UP000187209">
    <property type="component" value="Unassembled WGS sequence"/>
</dbReference>
<dbReference type="Gene3D" id="3.30.200.20">
    <property type="entry name" value="Phosphorylase Kinase, domain 1"/>
    <property type="match status" value="1"/>
</dbReference>
<gene>
    <name evidence="14" type="ORF">SteCoe_36413</name>
</gene>
<evidence type="ECO:0000256" key="2">
    <source>
        <dbReference type="ARBA" id="ARBA00013203"/>
    </source>
</evidence>
<dbReference type="PROSITE" id="PS00107">
    <property type="entry name" value="PROTEIN_KINASE_ATP"/>
    <property type="match status" value="1"/>
</dbReference>
<feature type="domain" description="Protein kinase" evidence="13">
    <location>
        <begin position="139"/>
        <end position="430"/>
    </location>
</feature>
<dbReference type="GO" id="GO:0005856">
    <property type="term" value="C:cytoskeleton"/>
    <property type="evidence" value="ECO:0007669"/>
    <property type="project" value="TreeGrafter"/>
</dbReference>
<keyword evidence="6" id="KW-0418">Kinase</keyword>
<dbReference type="GO" id="GO:0005524">
    <property type="term" value="F:ATP binding"/>
    <property type="evidence" value="ECO:0007669"/>
    <property type="project" value="UniProtKB-UniRule"/>
</dbReference>
<evidence type="ECO:0000256" key="12">
    <source>
        <dbReference type="RuleBase" id="RU000304"/>
    </source>
</evidence>
<sequence length="451" mass="52177">MNIKSNAIFIRGRGENLSSSGGKKALRASSLSTEKNLKIGVNSVFSYFPFETTRTSYHRSIKGFFTDEYVKGEVIVECLSPEKVLKENSSLLTEYEKKEILNYPEVYYISNSTKKHNGKFCDEKGYYRAFVGDQISYRYEISHLLGDGSFGIVVSCFDHKTQNPVAIKILRKGKNFEEIGEHEVKALDSIERDGFNDTIIDKLDQFRFRGHFCIVFELLSTDLFSYLKKNQFQGMNVNVLRRIAVQMLIGLKHIHKSGLIHCDLKPENILFKVMNKSSIKIIDFGSACEQSNKLFTYIQSRYYRAPEVMLDMDYNEKIDIWSLGCILFEMYTGTPLFVGRDEYEQLCKIVEVMGEFPSKMVRMSNRRNELFDNDGKLLCVDEYMVETGSKRLSSILKNCDRGFIDFLSECLRLDPKQRIDAEQALSHPWIKGDKMKNSRSLRIYNKSSPFY</sequence>
<dbReference type="SMART" id="SM00220">
    <property type="entry name" value="S_TKc"/>
    <property type="match status" value="1"/>
</dbReference>
<dbReference type="InterPro" id="IPR011009">
    <property type="entry name" value="Kinase-like_dom_sf"/>
</dbReference>
<dbReference type="AlphaFoldDB" id="A0A1R2AQ97"/>
<evidence type="ECO:0000313" key="14">
    <source>
        <dbReference type="EMBL" id="OMJ66666.1"/>
    </source>
</evidence>
<feature type="binding site" evidence="11">
    <location>
        <position position="168"/>
    </location>
    <ligand>
        <name>ATP</name>
        <dbReference type="ChEBI" id="CHEBI:30616"/>
    </ligand>
</feature>
<comment type="similarity">
    <text evidence="1">Belongs to the protein kinase superfamily. CMGC Ser/Thr protein kinase family. MNB/DYRK subfamily.</text>
</comment>
<comment type="catalytic activity">
    <reaction evidence="9">
        <text>L-threonyl-[protein] + ATP = O-phospho-L-threonyl-[protein] + ADP + H(+)</text>
        <dbReference type="Rhea" id="RHEA:46608"/>
        <dbReference type="Rhea" id="RHEA-COMP:11060"/>
        <dbReference type="Rhea" id="RHEA-COMP:11605"/>
        <dbReference type="ChEBI" id="CHEBI:15378"/>
        <dbReference type="ChEBI" id="CHEBI:30013"/>
        <dbReference type="ChEBI" id="CHEBI:30616"/>
        <dbReference type="ChEBI" id="CHEBI:61977"/>
        <dbReference type="ChEBI" id="CHEBI:456216"/>
        <dbReference type="EC" id="2.7.12.1"/>
    </reaction>
</comment>
<dbReference type="PANTHER" id="PTHR24058:SF22">
    <property type="entry name" value="DUAL SPECIFICITY TYROSINE-PHOSPHORYLATION-REGULATED KINASE 4"/>
    <property type="match status" value="1"/>
</dbReference>
<dbReference type="FunFam" id="1.10.510.10:FF:000624">
    <property type="entry name" value="Mitogen-activated protein kinase"/>
    <property type="match status" value="1"/>
</dbReference>
<keyword evidence="5 11" id="KW-0547">Nucleotide-binding</keyword>
<dbReference type="PROSITE" id="PS50011">
    <property type="entry name" value="PROTEIN_KINASE_DOM"/>
    <property type="match status" value="1"/>
</dbReference>
<keyword evidence="15" id="KW-1185">Reference proteome</keyword>
<dbReference type="SUPFAM" id="SSF56112">
    <property type="entry name" value="Protein kinase-like (PK-like)"/>
    <property type="match status" value="1"/>
</dbReference>
<evidence type="ECO:0000259" key="13">
    <source>
        <dbReference type="PROSITE" id="PS50011"/>
    </source>
</evidence>
<evidence type="ECO:0000256" key="10">
    <source>
        <dbReference type="ARBA" id="ARBA00051680"/>
    </source>
</evidence>
<protein>
    <recommendedName>
        <fullName evidence="2">dual-specificity kinase</fullName>
        <ecNumber evidence="2">2.7.12.1</ecNumber>
    </recommendedName>
</protein>
<proteinExistence type="inferred from homology"/>
<comment type="catalytic activity">
    <reaction evidence="8">
        <text>L-seryl-[protein] + ATP = O-phospho-L-seryl-[protein] + ADP + H(+)</text>
        <dbReference type="Rhea" id="RHEA:17989"/>
        <dbReference type="Rhea" id="RHEA-COMP:9863"/>
        <dbReference type="Rhea" id="RHEA-COMP:11604"/>
        <dbReference type="ChEBI" id="CHEBI:15378"/>
        <dbReference type="ChEBI" id="CHEBI:29999"/>
        <dbReference type="ChEBI" id="CHEBI:30616"/>
        <dbReference type="ChEBI" id="CHEBI:83421"/>
        <dbReference type="ChEBI" id="CHEBI:456216"/>
        <dbReference type="EC" id="2.7.12.1"/>
    </reaction>
</comment>
<evidence type="ECO:0000256" key="5">
    <source>
        <dbReference type="ARBA" id="ARBA00022741"/>
    </source>
</evidence>
<reference evidence="14 15" key="1">
    <citation type="submission" date="2016-11" db="EMBL/GenBank/DDBJ databases">
        <title>The macronuclear genome of Stentor coeruleus: a giant cell with tiny introns.</title>
        <authorList>
            <person name="Slabodnick M."/>
            <person name="Ruby J.G."/>
            <person name="Reiff S.B."/>
            <person name="Swart E.C."/>
            <person name="Gosai S."/>
            <person name="Prabakaran S."/>
            <person name="Witkowska E."/>
            <person name="Larue G.E."/>
            <person name="Fisher S."/>
            <person name="Freeman R.M."/>
            <person name="Gunawardena J."/>
            <person name="Chu W."/>
            <person name="Stover N.A."/>
            <person name="Gregory B.D."/>
            <person name="Nowacki M."/>
            <person name="Derisi J."/>
            <person name="Roy S.W."/>
            <person name="Marshall W.F."/>
            <person name="Sood P."/>
        </authorList>
    </citation>
    <scope>NUCLEOTIDE SEQUENCE [LARGE SCALE GENOMIC DNA]</scope>
    <source>
        <strain evidence="14">WM001</strain>
    </source>
</reference>
<comment type="catalytic activity">
    <reaction evidence="10">
        <text>L-tyrosyl-[protein] + ATP = O-phospho-L-tyrosyl-[protein] + ADP + H(+)</text>
        <dbReference type="Rhea" id="RHEA:10596"/>
        <dbReference type="Rhea" id="RHEA-COMP:10136"/>
        <dbReference type="Rhea" id="RHEA-COMP:20101"/>
        <dbReference type="ChEBI" id="CHEBI:15378"/>
        <dbReference type="ChEBI" id="CHEBI:30616"/>
        <dbReference type="ChEBI" id="CHEBI:46858"/>
        <dbReference type="ChEBI" id="CHEBI:61978"/>
        <dbReference type="ChEBI" id="CHEBI:456216"/>
        <dbReference type="EC" id="2.7.12.1"/>
    </reaction>
</comment>
<evidence type="ECO:0000256" key="9">
    <source>
        <dbReference type="ARBA" id="ARBA00049308"/>
    </source>
</evidence>
<dbReference type="GO" id="GO:0004674">
    <property type="term" value="F:protein serine/threonine kinase activity"/>
    <property type="evidence" value="ECO:0007669"/>
    <property type="project" value="UniProtKB-KW"/>
</dbReference>
<dbReference type="PANTHER" id="PTHR24058">
    <property type="entry name" value="DUAL SPECIFICITY PROTEIN KINASE"/>
    <property type="match status" value="1"/>
</dbReference>
<dbReference type="EMBL" id="MPUH01001663">
    <property type="protein sequence ID" value="OMJ66666.1"/>
    <property type="molecule type" value="Genomic_DNA"/>
</dbReference>